<dbReference type="EMBL" id="CAJFCV020000001">
    <property type="protein sequence ID" value="CAG9078908.1"/>
    <property type="molecule type" value="Genomic_DNA"/>
</dbReference>
<dbReference type="SUPFAM" id="SSF51735">
    <property type="entry name" value="NAD(P)-binding Rossmann-fold domains"/>
    <property type="match status" value="1"/>
</dbReference>
<dbReference type="PANTHER" id="PTHR24322">
    <property type="entry name" value="PKSB"/>
    <property type="match status" value="1"/>
</dbReference>
<dbReference type="eggNOG" id="KOG1201">
    <property type="taxonomic scope" value="Eukaryota"/>
</dbReference>
<dbReference type="Gene3D" id="3.40.50.720">
    <property type="entry name" value="NAD(P)-binding Rossmann-like Domain"/>
    <property type="match status" value="1"/>
</dbReference>
<evidence type="ECO:0000259" key="4">
    <source>
        <dbReference type="SMART" id="SM00822"/>
    </source>
</evidence>
<dbReference type="GO" id="GO:0005811">
    <property type="term" value="C:lipid droplet"/>
    <property type="evidence" value="ECO:0007669"/>
    <property type="project" value="TreeGrafter"/>
</dbReference>
<name>A0A1I7SF33_BURXY</name>
<evidence type="ECO:0000256" key="3">
    <source>
        <dbReference type="RuleBase" id="RU000363"/>
    </source>
</evidence>
<dbReference type="EMBL" id="CAJFDI010000001">
    <property type="protein sequence ID" value="CAD5207654.1"/>
    <property type="molecule type" value="Genomic_DNA"/>
</dbReference>
<dbReference type="SMR" id="A0A1I7SF33"/>
<evidence type="ECO:0000313" key="5">
    <source>
        <dbReference type="EMBL" id="CAD5207654.1"/>
    </source>
</evidence>
<gene>
    <name evidence="5" type="ORF">BXYJ_LOCUS33</name>
</gene>
<reference evidence="8" key="1">
    <citation type="submission" date="2016-11" db="UniProtKB">
        <authorList>
            <consortium name="WormBaseParasite"/>
        </authorList>
    </citation>
    <scope>IDENTIFICATION</scope>
</reference>
<sequence length="325" mass="36698">MAKPGPRCFLFHQIDCIIKILWYWFVSILVKLTPSCFWREKPIKGKTVLITGSGRGLGKALALEFARRGANLVLWSRSAPPLAETKAEIVALGVRVETYVVDVGDKDQVRLAAERVKREVGQVDVLINNAGICWPHCTSTMPNDELDLFIRTNFLAQHYVNHEFVPEMIERDEGHVVAMSSVSGIISIPFQAAYASSKHAMSSYMASLHAELQLLESNVKVTVLSAYIVETEMTKGFNASTTPCLLPNLKLNYTIQRFVHGILTNETEVILGRFWYWISWFLASAPFMSAYHFMRFVGLDRVLRGLVQNRIPEKRANRNLLIGKP</sequence>
<reference evidence="5" key="2">
    <citation type="submission" date="2020-09" db="EMBL/GenBank/DDBJ databases">
        <authorList>
            <person name="Kikuchi T."/>
        </authorList>
    </citation>
    <scope>NUCLEOTIDE SEQUENCE</scope>
    <source>
        <strain evidence="5">Ka4C1</strain>
    </source>
</reference>
<accession>A0A1I7SF33</accession>
<dbReference type="InterPro" id="IPR020904">
    <property type="entry name" value="Sc_DH/Rdtase_CS"/>
</dbReference>
<keyword evidence="2" id="KW-0560">Oxidoreductase</keyword>
<evidence type="ECO:0000313" key="7">
    <source>
        <dbReference type="Proteomes" id="UP000659654"/>
    </source>
</evidence>
<dbReference type="Proteomes" id="UP000659654">
    <property type="component" value="Unassembled WGS sequence"/>
</dbReference>
<keyword evidence="7" id="KW-1185">Reference proteome</keyword>
<dbReference type="InterPro" id="IPR036291">
    <property type="entry name" value="NAD(P)-bd_dom_sf"/>
</dbReference>
<evidence type="ECO:0000313" key="6">
    <source>
        <dbReference type="Proteomes" id="UP000095284"/>
    </source>
</evidence>
<dbReference type="OrthoDB" id="5788148at2759"/>
<dbReference type="GO" id="GO:0006629">
    <property type="term" value="P:lipid metabolic process"/>
    <property type="evidence" value="ECO:0007669"/>
    <property type="project" value="UniProtKB-ARBA"/>
</dbReference>
<dbReference type="SMART" id="SM00822">
    <property type="entry name" value="PKS_KR"/>
    <property type="match status" value="1"/>
</dbReference>
<dbReference type="InterPro" id="IPR057326">
    <property type="entry name" value="KR_dom"/>
</dbReference>
<dbReference type="PROSITE" id="PS00061">
    <property type="entry name" value="ADH_SHORT"/>
    <property type="match status" value="1"/>
</dbReference>
<dbReference type="Proteomes" id="UP000582659">
    <property type="component" value="Unassembled WGS sequence"/>
</dbReference>
<organism evidence="6 8">
    <name type="scientific">Bursaphelenchus xylophilus</name>
    <name type="common">Pinewood nematode worm</name>
    <name type="synonym">Aphelenchoides xylophilus</name>
    <dbReference type="NCBI Taxonomy" id="6326"/>
    <lineage>
        <taxon>Eukaryota</taxon>
        <taxon>Metazoa</taxon>
        <taxon>Ecdysozoa</taxon>
        <taxon>Nematoda</taxon>
        <taxon>Chromadorea</taxon>
        <taxon>Rhabditida</taxon>
        <taxon>Tylenchina</taxon>
        <taxon>Tylenchomorpha</taxon>
        <taxon>Aphelenchoidea</taxon>
        <taxon>Aphelenchoididae</taxon>
        <taxon>Bursaphelenchus</taxon>
    </lineage>
</organism>
<dbReference type="Pfam" id="PF00106">
    <property type="entry name" value="adh_short"/>
    <property type="match status" value="1"/>
</dbReference>
<dbReference type="PRINTS" id="PR00081">
    <property type="entry name" value="GDHRDH"/>
</dbReference>
<dbReference type="PANTHER" id="PTHR24322:SF736">
    <property type="entry name" value="RETINOL DEHYDROGENASE 10"/>
    <property type="match status" value="1"/>
</dbReference>
<dbReference type="GO" id="GO:0016616">
    <property type="term" value="F:oxidoreductase activity, acting on the CH-OH group of donors, NAD or NADP as acceptor"/>
    <property type="evidence" value="ECO:0007669"/>
    <property type="project" value="TreeGrafter"/>
</dbReference>
<proteinExistence type="inferred from homology"/>
<dbReference type="Proteomes" id="UP000095284">
    <property type="component" value="Unplaced"/>
</dbReference>
<comment type="similarity">
    <text evidence="1 3">Belongs to the short-chain dehydrogenases/reductases (SDR) family.</text>
</comment>
<dbReference type="PRINTS" id="PR00080">
    <property type="entry name" value="SDRFAMILY"/>
</dbReference>
<feature type="domain" description="Ketoreductase" evidence="4">
    <location>
        <begin position="46"/>
        <end position="231"/>
    </location>
</feature>
<evidence type="ECO:0000256" key="1">
    <source>
        <dbReference type="ARBA" id="ARBA00006484"/>
    </source>
</evidence>
<protein>
    <submittedName>
        <fullName evidence="5">(pine wood nematode) hypothetical protein</fullName>
    </submittedName>
</protein>
<dbReference type="AlphaFoldDB" id="A0A1I7SF33"/>
<dbReference type="InterPro" id="IPR002347">
    <property type="entry name" value="SDR_fam"/>
</dbReference>
<dbReference type="WBParaSite" id="BXY_1164400.1">
    <property type="protein sequence ID" value="BXY_1164400.1"/>
    <property type="gene ID" value="BXY_1164400"/>
</dbReference>
<evidence type="ECO:0000256" key="2">
    <source>
        <dbReference type="ARBA" id="ARBA00023002"/>
    </source>
</evidence>
<evidence type="ECO:0000313" key="8">
    <source>
        <dbReference type="WBParaSite" id="BXY_1164400.1"/>
    </source>
</evidence>